<evidence type="ECO:0000256" key="1">
    <source>
        <dbReference type="SAM" id="Phobius"/>
    </source>
</evidence>
<dbReference type="AlphaFoldDB" id="A0A846ZJT0"/>
<feature type="transmembrane region" description="Helical" evidence="1">
    <location>
        <begin position="99"/>
        <end position="123"/>
    </location>
</feature>
<organism evidence="2 3">
    <name type="scientific">Oleiagrimonas citrea</name>
    <dbReference type="NCBI Taxonomy" id="1665687"/>
    <lineage>
        <taxon>Bacteria</taxon>
        <taxon>Pseudomonadati</taxon>
        <taxon>Pseudomonadota</taxon>
        <taxon>Gammaproteobacteria</taxon>
        <taxon>Lysobacterales</taxon>
        <taxon>Rhodanobacteraceae</taxon>
        <taxon>Oleiagrimonas</taxon>
    </lineage>
</organism>
<name>A0A846ZJT0_9GAMM</name>
<reference evidence="2 3" key="1">
    <citation type="journal article" date="2017" name="Int. J. Syst. Evol. Microbiol.">
        <title>Oleiagrimonas citrea sp. nov., a marine bacterium isolated from tidal flat sediment and emended description of the genus Oleiagrimonas Fang et al. 2015 and Oleiagrimonas soli.</title>
        <authorList>
            <person name="Yang S.H."/>
            <person name="Seo H.S."/>
            <person name="Seong C.N."/>
            <person name="Kwon K.K."/>
        </authorList>
    </citation>
    <scope>NUCLEOTIDE SEQUENCE [LARGE SCALE GENOMIC DNA]</scope>
    <source>
        <strain evidence="2 3">MEBiC09124</strain>
    </source>
</reference>
<comment type="caution">
    <text evidence="2">The sequence shown here is derived from an EMBL/GenBank/DDBJ whole genome shotgun (WGS) entry which is preliminary data.</text>
</comment>
<evidence type="ECO:0000313" key="3">
    <source>
        <dbReference type="Proteomes" id="UP000541636"/>
    </source>
</evidence>
<keyword evidence="1" id="KW-0472">Membrane</keyword>
<dbReference type="EMBL" id="JAAZQD010000001">
    <property type="protein sequence ID" value="NKZ37967.1"/>
    <property type="molecule type" value="Genomic_DNA"/>
</dbReference>
<keyword evidence="3" id="KW-1185">Reference proteome</keyword>
<dbReference type="RefSeq" id="WP_113065390.1">
    <property type="nucleotide sequence ID" value="NZ_JAAZQD010000001.1"/>
</dbReference>
<keyword evidence="1" id="KW-1133">Transmembrane helix</keyword>
<dbReference type="Pfam" id="PF04403">
    <property type="entry name" value="PqiA"/>
    <property type="match status" value="1"/>
</dbReference>
<dbReference type="InterPro" id="IPR007498">
    <property type="entry name" value="PqiA-like"/>
</dbReference>
<dbReference type="Proteomes" id="UP000541636">
    <property type="component" value="Unassembled WGS sequence"/>
</dbReference>
<keyword evidence="1" id="KW-0812">Transmembrane</keyword>
<accession>A0A846ZJT0</accession>
<gene>
    <name evidence="2" type="ORF">HF690_03240</name>
</gene>
<feature type="transmembrane region" description="Helical" evidence="1">
    <location>
        <begin position="169"/>
        <end position="190"/>
    </location>
</feature>
<sequence>MDSAVHTLVICEHCDAVHRKHDLERGEVARCVRCQAVLYRRPWLSLDSMFALALAAAITFLIANIWPIVTLELNGHTSSATLWKAIITTWHDGIGVVSVLAALMLFFFPMMQVLLFAWVLGFLRVGRRPPGFIHIMRMLHAIRPWSMIEVFMLGTLVAVVKVGDIFEVVLQPGIWAFAALTVLLALVASFDVRRIWVLKRECCG</sequence>
<evidence type="ECO:0000313" key="2">
    <source>
        <dbReference type="EMBL" id="NKZ37967.1"/>
    </source>
</evidence>
<proteinExistence type="predicted"/>
<feature type="transmembrane region" description="Helical" evidence="1">
    <location>
        <begin position="49"/>
        <end position="69"/>
    </location>
</feature>
<protein>
    <submittedName>
        <fullName evidence="2">Paraquat-inducible protein A</fullName>
    </submittedName>
</protein>
<feature type="transmembrane region" description="Helical" evidence="1">
    <location>
        <begin position="144"/>
        <end position="163"/>
    </location>
</feature>